<dbReference type="KEGG" id="vg:23301306"/>
<gene>
    <name evidence="1" type="ORF">BN201_0013</name>
</gene>
<proteinExistence type="predicted"/>
<evidence type="ECO:0000313" key="2">
    <source>
        <dbReference type="Proteomes" id="UP000203896"/>
    </source>
</evidence>
<dbReference type="Pfam" id="PF25693">
    <property type="entry name" value="Phage_Y01A"/>
    <property type="match status" value="1"/>
</dbReference>
<sequence length="104" mass="12066">MHVFAVCYRDKDGFFQYSVDAKGRVLTCETHDAALASMCDQIDYCESLLAGEPKYKVVPKRKFGIIRSSEIVRDGIEYKIPEYEKERVRRELNTICVRKVRILG</sequence>
<dbReference type="EMBL" id="HE978309">
    <property type="protein sequence ID" value="CEO90616.1"/>
    <property type="molecule type" value="Genomic_DNA"/>
</dbReference>
<dbReference type="GeneID" id="23301306"/>
<organism evidence="1 2">
    <name type="scientific">Enterobacteria phage GEC-3S</name>
    <dbReference type="NCBI Taxonomy" id="1222338"/>
    <lineage>
        <taxon>Viruses</taxon>
        <taxon>Duplodnaviria</taxon>
        <taxon>Heunggongvirae</taxon>
        <taxon>Uroviricota</taxon>
        <taxon>Caudoviricetes</taxon>
        <taxon>Pantevenvirales</taxon>
        <taxon>Straboviridae</taxon>
        <taxon>Krischvirus</taxon>
        <taxon>Krischvirus gec3s</taxon>
    </lineage>
</organism>
<accession>A0A0B7MRG3</accession>
<dbReference type="Proteomes" id="UP000203896">
    <property type="component" value="Segment"/>
</dbReference>
<protein>
    <submittedName>
        <fullName evidence="1">Uncharacterized protein</fullName>
    </submittedName>
</protein>
<name>A0A0B7MRG3_9CAUD</name>
<reference evidence="1 2" key="1">
    <citation type="submission" date="2012-08" db="EMBL/GenBank/DDBJ databases">
        <title>Selection and characterization of a candidate therapeutic bacteriophage that lyses the German Escherichia coli O104:H4 outbreak strain.</title>
        <authorList>
            <person name="Merabishvilli M."/>
            <person name="De Vos D."/>
            <person name="Verbeken G."/>
            <person name="Kropinski A."/>
            <person name="Vandenheuvel D."/>
            <person name="Lavigne R."/>
            <person name="Wattiau P."/>
            <person name="Mast J."/>
            <person name="Ragimbeau C."/>
            <person name="Mossong J."/>
            <person name="Scheres J."/>
            <person name="Chanishvili N."/>
            <person name="Vaneechoutte M."/>
            <person name="Pirnay J.P."/>
        </authorList>
    </citation>
    <scope>NUCLEOTIDE SEQUENCE [LARGE SCALE GENOMIC DNA]</scope>
</reference>
<evidence type="ECO:0000313" key="1">
    <source>
        <dbReference type="EMBL" id="CEO90616.1"/>
    </source>
</evidence>
<dbReference type="RefSeq" id="YP_009118696.1">
    <property type="nucleotide sequence ID" value="NC_025425.1"/>
</dbReference>
<dbReference type="InterPro" id="IPR058010">
    <property type="entry name" value="Y01A"/>
</dbReference>
<keyword evidence="2" id="KW-1185">Reference proteome</keyword>